<dbReference type="SUPFAM" id="SSF56112">
    <property type="entry name" value="Protein kinase-like (PK-like)"/>
    <property type="match status" value="1"/>
</dbReference>
<dbReference type="Pfam" id="PF07714">
    <property type="entry name" value="PK_Tyr_Ser-Thr"/>
    <property type="match status" value="1"/>
</dbReference>
<dbReference type="PANTHER" id="PTHR44305">
    <property type="entry name" value="SI:DKEY-192D15.2-RELATED"/>
    <property type="match status" value="1"/>
</dbReference>
<dbReference type="PROSITE" id="PS50011">
    <property type="entry name" value="PROTEIN_KINASE_DOM"/>
    <property type="match status" value="1"/>
</dbReference>
<gene>
    <name evidence="2" type="ORF">BU24DRAFT_418964</name>
</gene>
<sequence length="322" mass="38058">MHQLVDQYRDSENDDGHQHLAELRGYRLMMHNDRYRLYLEYYDYGDMYHIVQNLLQHDDEDAEPGPHLETRDSDGGRVIPENFLWYFLHGIVEGCLVLQKGKGNRKGKVTGWRPIQHADLTVMNVFLQPAEDEKKWPIPVVGDFGLAFYTQSRNPAGDNPKHYGFDTQMPRYPPEMQPRQWSLQNPYQIDQKADVWMIGVILWVLITRRHSEEGPLWDNGGIRSSLHTMPPAGNTGVLEPTNNIYDSSIGIYRPRLLALVRQCLSYYPWDRPTLKEIKEEIEEHWSDFPDEKNDMRSMRFMARSEFHKYRLHPDYRRSNKPK</sequence>
<evidence type="ECO:0000259" key="1">
    <source>
        <dbReference type="PROSITE" id="PS50011"/>
    </source>
</evidence>
<evidence type="ECO:0000313" key="3">
    <source>
        <dbReference type="Proteomes" id="UP000799778"/>
    </source>
</evidence>
<reference evidence="2" key="1">
    <citation type="journal article" date="2020" name="Stud. Mycol.">
        <title>101 Dothideomycetes genomes: a test case for predicting lifestyles and emergence of pathogens.</title>
        <authorList>
            <person name="Haridas S."/>
            <person name="Albert R."/>
            <person name="Binder M."/>
            <person name="Bloem J."/>
            <person name="Labutti K."/>
            <person name="Salamov A."/>
            <person name="Andreopoulos B."/>
            <person name="Baker S."/>
            <person name="Barry K."/>
            <person name="Bills G."/>
            <person name="Bluhm B."/>
            <person name="Cannon C."/>
            <person name="Castanera R."/>
            <person name="Culley D."/>
            <person name="Daum C."/>
            <person name="Ezra D."/>
            <person name="Gonzalez J."/>
            <person name="Henrissat B."/>
            <person name="Kuo A."/>
            <person name="Liang C."/>
            <person name="Lipzen A."/>
            <person name="Lutzoni F."/>
            <person name="Magnuson J."/>
            <person name="Mondo S."/>
            <person name="Nolan M."/>
            <person name="Ohm R."/>
            <person name="Pangilinan J."/>
            <person name="Park H.-J."/>
            <person name="Ramirez L."/>
            <person name="Alfaro M."/>
            <person name="Sun H."/>
            <person name="Tritt A."/>
            <person name="Yoshinaga Y."/>
            <person name="Zwiers L.-H."/>
            <person name="Turgeon B."/>
            <person name="Goodwin S."/>
            <person name="Spatafora J."/>
            <person name="Crous P."/>
            <person name="Grigoriev I."/>
        </authorList>
    </citation>
    <scope>NUCLEOTIDE SEQUENCE</scope>
    <source>
        <strain evidence="2">CBS 175.79</strain>
    </source>
</reference>
<dbReference type="PANTHER" id="PTHR44305:SF2">
    <property type="entry name" value="SI:DKEY-192D15.2"/>
    <property type="match status" value="1"/>
</dbReference>
<organism evidence="2 3">
    <name type="scientific">Aaosphaeria arxii CBS 175.79</name>
    <dbReference type="NCBI Taxonomy" id="1450172"/>
    <lineage>
        <taxon>Eukaryota</taxon>
        <taxon>Fungi</taxon>
        <taxon>Dikarya</taxon>
        <taxon>Ascomycota</taxon>
        <taxon>Pezizomycotina</taxon>
        <taxon>Dothideomycetes</taxon>
        <taxon>Pleosporomycetidae</taxon>
        <taxon>Pleosporales</taxon>
        <taxon>Pleosporales incertae sedis</taxon>
        <taxon>Aaosphaeria</taxon>
    </lineage>
</organism>
<dbReference type="InterPro" id="IPR053083">
    <property type="entry name" value="TF_kinase-domain_protein"/>
</dbReference>
<dbReference type="OrthoDB" id="1431934at2759"/>
<dbReference type="AlphaFoldDB" id="A0A6A5Y398"/>
<dbReference type="GO" id="GO:0004672">
    <property type="term" value="F:protein kinase activity"/>
    <property type="evidence" value="ECO:0007669"/>
    <property type="project" value="InterPro"/>
</dbReference>
<dbReference type="SMART" id="SM00220">
    <property type="entry name" value="S_TKc"/>
    <property type="match status" value="1"/>
</dbReference>
<dbReference type="GeneID" id="54284494"/>
<dbReference type="RefSeq" id="XP_033387690.1">
    <property type="nucleotide sequence ID" value="XM_033527097.1"/>
</dbReference>
<dbReference type="Proteomes" id="UP000799778">
    <property type="component" value="Unassembled WGS sequence"/>
</dbReference>
<proteinExistence type="predicted"/>
<protein>
    <recommendedName>
        <fullName evidence="1">Protein kinase domain-containing protein</fullName>
    </recommendedName>
</protein>
<keyword evidence="3" id="KW-1185">Reference proteome</keyword>
<dbReference type="InterPro" id="IPR011009">
    <property type="entry name" value="Kinase-like_dom_sf"/>
</dbReference>
<feature type="domain" description="Protein kinase" evidence="1">
    <location>
        <begin position="1"/>
        <end position="286"/>
    </location>
</feature>
<evidence type="ECO:0000313" key="2">
    <source>
        <dbReference type="EMBL" id="KAF2019351.1"/>
    </source>
</evidence>
<dbReference type="EMBL" id="ML978067">
    <property type="protein sequence ID" value="KAF2019351.1"/>
    <property type="molecule type" value="Genomic_DNA"/>
</dbReference>
<name>A0A6A5Y398_9PLEO</name>
<dbReference type="InterPro" id="IPR001245">
    <property type="entry name" value="Ser-Thr/Tyr_kinase_cat_dom"/>
</dbReference>
<dbReference type="GO" id="GO:0005524">
    <property type="term" value="F:ATP binding"/>
    <property type="evidence" value="ECO:0007669"/>
    <property type="project" value="InterPro"/>
</dbReference>
<accession>A0A6A5Y398</accession>
<dbReference type="Gene3D" id="1.10.510.10">
    <property type="entry name" value="Transferase(Phosphotransferase) domain 1"/>
    <property type="match status" value="1"/>
</dbReference>
<dbReference type="InterPro" id="IPR000719">
    <property type="entry name" value="Prot_kinase_dom"/>
</dbReference>